<accession>A0A0M1VVN6</accession>
<dbReference type="Pfam" id="PF00117">
    <property type="entry name" value="GATase"/>
    <property type="match status" value="1"/>
</dbReference>
<dbReference type="PANTHER" id="PTHR43418">
    <property type="entry name" value="MULTIFUNCTIONAL TRYPTOPHAN BIOSYNTHESIS PROTEIN-RELATED"/>
    <property type="match status" value="1"/>
</dbReference>
<dbReference type="GO" id="GO:0004049">
    <property type="term" value="F:anthranilate synthase activity"/>
    <property type="evidence" value="ECO:0007669"/>
    <property type="project" value="TreeGrafter"/>
</dbReference>
<dbReference type="RefSeq" id="WP_008803264.1">
    <property type="nucleotide sequence ID" value="NZ_KQ235737.1"/>
</dbReference>
<feature type="domain" description="Glutamine amidotransferase" evidence="2">
    <location>
        <begin position="3"/>
        <end position="189"/>
    </location>
</feature>
<proteinExistence type="predicted"/>
<dbReference type="eggNOG" id="COG0512">
    <property type="taxonomic scope" value="Bacteria"/>
</dbReference>
<dbReference type="SUPFAM" id="SSF52317">
    <property type="entry name" value="Class I glutamine amidotransferase-like"/>
    <property type="match status" value="1"/>
</dbReference>
<dbReference type="GO" id="GO:0000162">
    <property type="term" value="P:L-tryptophan biosynthetic process"/>
    <property type="evidence" value="ECO:0007669"/>
    <property type="project" value="TreeGrafter"/>
</dbReference>
<evidence type="ECO:0000313" key="4">
    <source>
        <dbReference type="Proteomes" id="UP000004925"/>
    </source>
</evidence>
<dbReference type="Gene3D" id="3.40.50.880">
    <property type="match status" value="1"/>
</dbReference>
<evidence type="ECO:0000259" key="2">
    <source>
        <dbReference type="Pfam" id="PF00117"/>
    </source>
</evidence>
<reference evidence="3 4" key="1">
    <citation type="submission" date="2011-10" db="EMBL/GenBank/DDBJ databases">
        <title>The Genome Sequence of Fusobacterium sp. 4_1_13.</title>
        <authorList>
            <consortium name="The Broad Institute Genome Sequencing Platform"/>
            <person name="Earl A."/>
            <person name="Ward D."/>
            <person name="Feldgarden M."/>
            <person name="Gevers D."/>
            <person name="Strauss J."/>
            <person name="Ambrose C."/>
            <person name="Allen-Vercoe E."/>
            <person name="Young S.K."/>
            <person name="Zeng Q."/>
            <person name="Gargeya S."/>
            <person name="Fitzgerald M."/>
            <person name="Haas B."/>
            <person name="Abouelleil A."/>
            <person name="Alvarado L."/>
            <person name="Arachchi H.M."/>
            <person name="Berlin A."/>
            <person name="Brown A."/>
            <person name="Chapman S.B."/>
            <person name="Chen Z."/>
            <person name="Dunbar C."/>
            <person name="Freedman E."/>
            <person name="Gearin G."/>
            <person name="Goldberg J."/>
            <person name="Griggs A."/>
            <person name="Gujja S."/>
            <person name="Heiman D."/>
            <person name="Howarth C."/>
            <person name="Larson L."/>
            <person name="Lui A."/>
            <person name="MacDonald P.J."/>
            <person name="Montmayeur A."/>
            <person name="Murphy C."/>
            <person name="Neiman D."/>
            <person name="Pearson M."/>
            <person name="Priest M."/>
            <person name="Roberts A."/>
            <person name="Saif S."/>
            <person name="Shea T."/>
            <person name="Shenoy N."/>
            <person name="Sisk P."/>
            <person name="Stolte C."/>
            <person name="Sykes S."/>
            <person name="Wortman J."/>
            <person name="Nusbaum C."/>
            <person name="Birren B."/>
        </authorList>
    </citation>
    <scope>NUCLEOTIDE SEQUENCE [LARGE SCALE GENOMIC DNA]</scope>
    <source>
        <strain evidence="3 4">4_1_13</strain>
    </source>
</reference>
<dbReference type="InterPro" id="IPR006221">
    <property type="entry name" value="TrpG/PapA_dom"/>
</dbReference>
<dbReference type="InterPro" id="IPR017926">
    <property type="entry name" value="GATASE"/>
</dbReference>
<dbReference type="PRINTS" id="PR00096">
    <property type="entry name" value="GATASE"/>
</dbReference>
<dbReference type="InterPro" id="IPR029062">
    <property type="entry name" value="Class_I_gatase-like"/>
</dbReference>
<dbReference type="PANTHER" id="PTHR43418:SF4">
    <property type="entry name" value="MULTIFUNCTIONAL TRYPTOPHAN BIOSYNTHESIS PROTEIN"/>
    <property type="match status" value="1"/>
</dbReference>
<sequence>MFLMIDNYDSFVYNLVSYFLEENIEMEIIRNDLVDLKYIEDLIEKGKLEGIIISPGPKSPKDCGLCNEIVKHFYKKVAIFGVCLGHQIIGNVFGAEVKKGKNPVHGKVHKIRNSGENIFKNLPKEFNVTRYHSLVVEKEKLLNDFNIEAETNDGVLMALSHKNYPLYSVQFHPEAVLTEYGHEMIRNFLDLAKKWRDKNAYRS</sequence>
<dbReference type="Proteomes" id="UP000004925">
    <property type="component" value="Unassembled WGS sequence"/>
</dbReference>
<dbReference type="EMBL" id="ACDE02000018">
    <property type="protein sequence ID" value="EEO40672.1"/>
    <property type="molecule type" value="Genomic_DNA"/>
</dbReference>
<dbReference type="InterPro" id="IPR050472">
    <property type="entry name" value="Anth_synth/Amidotransfase"/>
</dbReference>
<comment type="caution">
    <text evidence="3">The sequence shown here is derived from an EMBL/GenBank/DDBJ whole genome shotgun (WGS) entry which is preliminary data.</text>
</comment>
<organism evidence="3 4">
    <name type="scientific">Fusobacterium vincentii 4_1_13</name>
    <dbReference type="NCBI Taxonomy" id="469606"/>
    <lineage>
        <taxon>Bacteria</taxon>
        <taxon>Fusobacteriati</taxon>
        <taxon>Fusobacteriota</taxon>
        <taxon>Fusobacteriia</taxon>
        <taxon>Fusobacteriales</taxon>
        <taxon>Fusobacteriaceae</taxon>
        <taxon>Fusobacterium</taxon>
    </lineage>
</organism>
<protein>
    <recommendedName>
        <fullName evidence="2">Glutamine amidotransferase domain-containing protein</fullName>
    </recommendedName>
</protein>
<dbReference type="PROSITE" id="PS51273">
    <property type="entry name" value="GATASE_TYPE_1"/>
    <property type="match status" value="1"/>
</dbReference>
<gene>
    <name evidence="3" type="ORF">FSCG_01385</name>
</gene>
<dbReference type="CDD" id="cd01743">
    <property type="entry name" value="GATase1_Anthranilate_Synthase"/>
    <property type="match status" value="1"/>
</dbReference>
<dbReference type="GO" id="GO:0005829">
    <property type="term" value="C:cytosol"/>
    <property type="evidence" value="ECO:0007669"/>
    <property type="project" value="TreeGrafter"/>
</dbReference>
<dbReference type="AlphaFoldDB" id="A0A0M1VVN6"/>
<dbReference type="FunFam" id="3.40.50.880:FF:000003">
    <property type="entry name" value="Anthranilate synthase component II"/>
    <property type="match status" value="1"/>
</dbReference>
<dbReference type="PRINTS" id="PR00097">
    <property type="entry name" value="ANTSNTHASEII"/>
</dbReference>
<dbReference type="HOGENOM" id="CLU_014340_1_2_0"/>
<evidence type="ECO:0000313" key="3">
    <source>
        <dbReference type="EMBL" id="EEO40672.1"/>
    </source>
</evidence>
<keyword evidence="1" id="KW-0315">Glutamine amidotransferase</keyword>
<evidence type="ECO:0000256" key="1">
    <source>
        <dbReference type="ARBA" id="ARBA00022962"/>
    </source>
</evidence>
<dbReference type="NCBIfam" id="TIGR00566">
    <property type="entry name" value="trpG_papA"/>
    <property type="match status" value="1"/>
</dbReference>
<dbReference type="PRINTS" id="PR00099">
    <property type="entry name" value="CPSGATASE"/>
</dbReference>
<name>A0A0M1VVN6_FUSVC</name>